<dbReference type="SUPFAM" id="SSF52540">
    <property type="entry name" value="P-loop containing nucleoside triphosphate hydrolases"/>
    <property type="match status" value="2"/>
</dbReference>
<dbReference type="AlphaFoldDB" id="A0A949NHL0"/>
<protein>
    <submittedName>
        <fullName evidence="6">ATP-binding cassette domain-containing protein</fullName>
    </submittedName>
</protein>
<dbReference type="InterPro" id="IPR003439">
    <property type="entry name" value="ABC_transporter-like_ATP-bd"/>
</dbReference>
<proteinExistence type="predicted"/>
<name>A0A949NHL0_9FIRM</name>
<dbReference type="RefSeq" id="WP_158346618.1">
    <property type="nucleotide sequence ID" value="NZ_JAHQCW010000035.1"/>
</dbReference>
<feature type="domain" description="ABC transporter" evidence="5">
    <location>
        <begin position="241"/>
        <end position="485"/>
    </location>
</feature>
<dbReference type="Pfam" id="PF00005">
    <property type="entry name" value="ABC_tran"/>
    <property type="match status" value="1"/>
</dbReference>
<evidence type="ECO:0000256" key="2">
    <source>
        <dbReference type="ARBA" id="ARBA00022737"/>
    </source>
</evidence>
<feature type="domain" description="ABC transporter" evidence="5">
    <location>
        <begin position="6"/>
        <end position="241"/>
    </location>
</feature>
<keyword evidence="3" id="KW-0547">Nucleotide-binding</keyword>
<keyword evidence="2" id="KW-0677">Repeat</keyword>
<accession>A0A949NHL0</accession>
<dbReference type="InterPro" id="IPR050107">
    <property type="entry name" value="ABC_carbohydrate_import_ATPase"/>
</dbReference>
<evidence type="ECO:0000313" key="6">
    <source>
        <dbReference type="EMBL" id="MBU9738438.1"/>
    </source>
</evidence>
<reference evidence="6" key="1">
    <citation type="submission" date="2021-06" db="EMBL/GenBank/DDBJ databases">
        <title>Description of novel taxa of the family Lachnospiraceae.</title>
        <authorList>
            <person name="Chaplin A.V."/>
            <person name="Sokolova S.R."/>
            <person name="Pikina A.P."/>
            <person name="Korzhanova M."/>
            <person name="Belova V."/>
            <person name="Korostin D."/>
            <person name="Efimov B.A."/>
        </authorList>
    </citation>
    <scope>NUCLEOTIDE SEQUENCE</scope>
    <source>
        <strain evidence="6">ASD5720</strain>
    </source>
</reference>
<dbReference type="PANTHER" id="PTHR43790">
    <property type="entry name" value="CARBOHYDRATE TRANSPORT ATP-BINDING PROTEIN MG119-RELATED"/>
    <property type="match status" value="1"/>
</dbReference>
<gene>
    <name evidence="6" type="ORF">KTH89_17985</name>
</gene>
<dbReference type="GO" id="GO:0016887">
    <property type="term" value="F:ATP hydrolysis activity"/>
    <property type="evidence" value="ECO:0007669"/>
    <property type="project" value="InterPro"/>
</dbReference>
<dbReference type="PANTHER" id="PTHR43790:SF9">
    <property type="entry name" value="GALACTOFURANOSE TRANSPORTER ATP-BINDING PROTEIN YTFR"/>
    <property type="match status" value="1"/>
</dbReference>
<keyword evidence="7" id="KW-1185">Reference proteome</keyword>
<dbReference type="Gene3D" id="3.40.50.300">
    <property type="entry name" value="P-loop containing nucleotide triphosphate hydrolases"/>
    <property type="match status" value="2"/>
</dbReference>
<dbReference type="InterPro" id="IPR027417">
    <property type="entry name" value="P-loop_NTPase"/>
</dbReference>
<dbReference type="GO" id="GO:0005524">
    <property type="term" value="F:ATP binding"/>
    <property type="evidence" value="ECO:0007669"/>
    <property type="project" value="UniProtKB-KW"/>
</dbReference>
<dbReference type="Proteomes" id="UP000712157">
    <property type="component" value="Unassembled WGS sequence"/>
</dbReference>
<evidence type="ECO:0000313" key="7">
    <source>
        <dbReference type="Proteomes" id="UP000712157"/>
    </source>
</evidence>
<dbReference type="EMBL" id="JAHQCW010000035">
    <property type="protein sequence ID" value="MBU9738438.1"/>
    <property type="molecule type" value="Genomic_DNA"/>
</dbReference>
<comment type="caution">
    <text evidence="6">The sequence shown here is derived from an EMBL/GenBank/DDBJ whole genome shotgun (WGS) entry which is preliminary data.</text>
</comment>
<evidence type="ECO:0000256" key="4">
    <source>
        <dbReference type="ARBA" id="ARBA00022840"/>
    </source>
</evidence>
<evidence type="ECO:0000259" key="5">
    <source>
        <dbReference type="PROSITE" id="PS50893"/>
    </source>
</evidence>
<sequence length="485" mass="55943">MREEILRLENVTRVVDDVVLLDNLNLHIFRGEIMGVISLNGYGQESLIELISQNLPILYGRIYFHEELVNNYAHSSYTRNKVYVIEDPTKLVKDLSVADNVFVLRRGFRKYIINSHVLNRQLRRLMDGLGIRIDGRTLVEDLSPFEKCAVELLKAVTMGVKLIVVKDISNFISTADLAKFQRLLRHYTAQGVSFLYVCNHHEEGFKICDRISLMENGKILKVLENSKFRREFIKPYYVDAFHREEIPYKEGKGVLRFRDVVTDTMDGLSFHVEKGECVILLDMDRTVMDDIVRIMNGEMSVESGEVCVDEKSYQVNSSREALREGVAFIGQYPVPGMLFEDMSYIENLCFLLGEKTQGIWSDRKVQKSVGKEYEPLIGPDIHAKDITELSLSSLYKLVYYRVHVYRPKILFCVQPFADADMPLRSQIILLLRQLKKKGIAVVILATSFSDSLMAADRMLQVENGKLRQEYDRSQFYHFSQDATVL</sequence>
<keyword evidence="4 6" id="KW-0067">ATP-binding</keyword>
<evidence type="ECO:0000256" key="1">
    <source>
        <dbReference type="ARBA" id="ARBA00022448"/>
    </source>
</evidence>
<keyword evidence="1" id="KW-0813">Transport</keyword>
<evidence type="ECO:0000256" key="3">
    <source>
        <dbReference type="ARBA" id="ARBA00022741"/>
    </source>
</evidence>
<dbReference type="PROSITE" id="PS50893">
    <property type="entry name" value="ABC_TRANSPORTER_2"/>
    <property type="match status" value="2"/>
</dbReference>
<organism evidence="6 7">
    <name type="scientific">Diplocloster agilis</name>
    <dbReference type="NCBI Taxonomy" id="2850323"/>
    <lineage>
        <taxon>Bacteria</taxon>
        <taxon>Bacillati</taxon>
        <taxon>Bacillota</taxon>
        <taxon>Clostridia</taxon>
        <taxon>Lachnospirales</taxon>
        <taxon>Lachnospiraceae</taxon>
        <taxon>Diplocloster</taxon>
    </lineage>
</organism>